<reference evidence="2" key="1">
    <citation type="journal article" date="1999" name="Plant Mol. Biol.">
        <title>Identification of senescence-associated genes from daylily petals.</title>
        <authorList>
            <person name="Panavas T."/>
            <person name="Pikula A."/>
            <person name="Reid P.D."/>
            <person name="Rubinstein B."/>
            <person name="Walker E.L."/>
        </authorList>
    </citation>
    <scope>NUCLEOTIDE SEQUENCE</scope>
    <source>
        <tissue evidence="2">Senescing petals</tissue>
    </source>
</reference>
<dbReference type="Pfam" id="PF06911">
    <property type="entry name" value="Senescence"/>
    <property type="match status" value="1"/>
</dbReference>
<evidence type="ECO:0000313" key="2">
    <source>
        <dbReference type="EMBL" id="AAC34857.1"/>
    </source>
</evidence>
<dbReference type="InterPro" id="IPR009686">
    <property type="entry name" value="Senescence/spartin_C"/>
</dbReference>
<evidence type="ECO:0000259" key="1">
    <source>
        <dbReference type="Pfam" id="PF06911"/>
    </source>
</evidence>
<accession>O81657</accession>
<dbReference type="InterPro" id="IPR045036">
    <property type="entry name" value="Spartin-like"/>
</dbReference>
<proteinExistence type="evidence at transcript level"/>
<organism evidence="2">
    <name type="scientific">Hemerocallis sp.</name>
    <name type="common">Daylily</name>
    <dbReference type="NCBI Taxonomy" id="29711"/>
    <lineage>
        <taxon>Eukaryota</taxon>
        <taxon>Viridiplantae</taxon>
        <taxon>Streptophyta</taxon>
        <taxon>Embryophyta</taxon>
        <taxon>Tracheophyta</taxon>
        <taxon>Spermatophyta</taxon>
        <taxon>Magnoliopsida</taxon>
        <taxon>Liliopsida</taxon>
        <taxon>Asparagales</taxon>
        <taxon>Asphodelaceae</taxon>
        <taxon>Hemerocallidoideae</taxon>
        <taxon>Hemerocallis</taxon>
    </lineage>
</organism>
<dbReference type="AlphaFoldDB" id="O81657"/>
<protein>
    <submittedName>
        <fullName evidence="2">Senescence-associated protein 12</fullName>
    </submittedName>
</protein>
<dbReference type="PANTHER" id="PTHR21068">
    <property type="entry name" value="SPARTIN"/>
    <property type="match status" value="1"/>
</dbReference>
<dbReference type="GO" id="GO:0005886">
    <property type="term" value="C:plasma membrane"/>
    <property type="evidence" value="ECO:0007669"/>
    <property type="project" value="TreeGrafter"/>
</dbReference>
<name>O81657_HEMSP</name>
<dbReference type="PANTHER" id="PTHR21068:SF33">
    <property type="entry name" value="OS03G0241900 PROTEIN"/>
    <property type="match status" value="1"/>
</dbReference>
<feature type="domain" description="Senescence" evidence="1">
    <location>
        <begin position="23"/>
        <end position="210"/>
    </location>
</feature>
<sequence length="222" mass="23608">MLAAYWTTLAPNVEDYSGSVARVIAMGSGRVIQGILWCGDVTVERLKWGEQLLKRKMDPNAQSSRVSKEALQRMKRVKKVTKMSDKVVTGILSGVVRVSGYFTSSVVNSKAGKSFFGMLPGEVLLASLDGFAKICDAAEVAGKNIMETSSEVTTGVVSHRYGEQAAELTHEGFGAAGHAIGTAWSVFKIRKALNPKGALKPTTIAKSAVKSAAAGMRAKAKK</sequence>
<dbReference type="EMBL" id="AF082032">
    <property type="protein sequence ID" value="AAC34857.1"/>
    <property type="molecule type" value="mRNA"/>
</dbReference>
<gene>
    <name evidence="2" type="primary">SA12</name>
</gene>